<sequence>MFDLYRSYRISGIKVLYRSHVRGAYAQFSRLDEACVRLGVIPVASANEFTSEVSADQLRLKNFYRELVVTKDFELDRRTLWVDSGQDGVPSQRNPWLSDTSKSHYGLFCKLVNLTIDLKSKTNRCGVLYISVFIKIRDRKVN</sequence>
<dbReference type="EMBL" id="CANUEZ050000199">
    <property type="protein sequence ID" value="CAM0512175.1"/>
    <property type="molecule type" value="Genomic_DNA"/>
</dbReference>
<gene>
    <name evidence="1" type="ORF">FHB240107_LOCUS6520</name>
</gene>
<keyword evidence="2" id="KW-1185">Reference proteome</keyword>
<proteinExistence type="predicted"/>
<organism evidence="1 2">
    <name type="scientific">Fasciola hepatica</name>
    <name type="common">Liver fluke</name>
    <dbReference type="NCBI Taxonomy" id="6192"/>
    <lineage>
        <taxon>Eukaryota</taxon>
        <taxon>Metazoa</taxon>
        <taxon>Spiralia</taxon>
        <taxon>Lophotrochozoa</taxon>
        <taxon>Platyhelminthes</taxon>
        <taxon>Trematoda</taxon>
        <taxon>Digenea</taxon>
        <taxon>Plagiorchiida</taxon>
        <taxon>Echinostomata</taxon>
        <taxon>Echinostomatoidea</taxon>
        <taxon>Fasciolidae</taxon>
        <taxon>Fasciola</taxon>
    </lineage>
</organism>
<dbReference type="Proteomes" id="UP001189180">
    <property type="component" value="Unassembled WGS sequence"/>
</dbReference>
<dbReference type="AlphaFoldDB" id="A0ABC9HIF3"/>
<evidence type="ECO:0000313" key="1">
    <source>
        <dbReference type="EMBL" id="CAM0512175.1"/>
    </source>
</evidence>
<comment type="caution">
    <text evidence="1">The sequence shown here is derived from an EMBL/GenBank/DDBJ whole genome shotgun (WGS) entry which is preliminary data.</text>
</comment>
<evidence type="ECO:0000313" key="2">
    <source>
        <dbReference type="Proteomes" id="UP001189180"/>
    </source>
</evidence>
<name>A0ABC9HIF3_FASHE</name>
<accession>A0ABC9HIF3</accession>
<reference evidence="1 2" key="1">
    <citation type="submission" date="2024-08" db="EMBL/GenBank/DDBJ databases">
        <authorList>
            <person name="Paterson S."/>
        </authorList>
    </citation>
    <scope>NUCLEOTIDE SEQUENCE [LARGE SCALE GENOMIC DNA]</scope>
</reference>
<protein>
    <submittedName>
        <fullName evidence="1">Uncharacterized protein</fullName>
    </submittedName>
</protein>